<gene>
    <name evidence="1" type="ORF">F5144DRAFT_598704</name>
</gene>
<evidence type="ECO:0000313" key="2">
    <source>
        <dbReference type="Proteomes" id="UP000724584"/>
    </source>
</evidence>
<protein>
    <submittedName>
        <fullName evidence="1">Uncharacterized protein</fullName>
    </submittedName>
</protein>
<comment type="caution">
    <text evidence="1">The sequence shown here is derived from an EMBL/GenBank/DDBJ whole genome shotgun (WGS) entry which is preliminary data.</text>
</comment>
<proteinExistence type="predicted"/>
<reference evidence="1 2" key="1">
    <citation type="journal article" date="2021" name="Nat. Commun.">
        <title>Genetic determinants of endophytism in the Arabidopsis root mycobiome.</title>
        <authorList>
            <person name="Mesny F."/>
            <person name="Miyauchi S."/>
            <person name="Thiergart T."/>
            <person name="Pickel B."/>
            <person name="Atanasova L."/>
            <person name="Karlsson M."/>
            <person name="Huettel B."/>
            <person name="Barry K.W."/>
            <person name="Haridas S."/>
            <person name="Chen C."/>
            <person name="Bauer D."/>
            <person name="Andreopoulos W."/>
            <person name="Pangilinan J."/>
            <person name="LaButti K."/>
            <person name="Riley R."/>
            <person name="Lipzen A."/>
            <person name="Clum A."/>
            <person name="Drula E."/>
            <person name="Henrissat B."/>
            <person name="Kohler A."/>
            <person name="Grigoriev I.V."/>
            <person name="Martin F.M."/>
            <person name="Hacquard S."/>
        </authorList>
    </citation>
    <scope>NUCLEOTIDE SEQUENCE [LARGE SCALE GENOMIC DNA]</scope>
    <source>
        <strain evidence="1 2">MPI-SDFR-AT-0079</strain>
    </source>
</reference>
<name>A0ACB7PS19_9PEZI</name>
<evidence type="ECO:0000313" key="1">
    <source>
        <dbReference type="EMBL" id="KAH6651310.1"/>
    </source>
</evidence>
<keyword evidence="2" id="KW-1185">Reference proteome</keyword>
<sequence>MSAVIGEWSGYFTYPDGSKKDFSINIDQSANNTVFIGTGNESRGDFNVVAGQLTTNEGGTTITFAQIYKSIWAGQIWSFRGTLSHDGNILLGEWYDSPADGRDRIGTWKAERILV</sequence>
<accession>A0ACB7PS19</accession>
<dbReference type="Proteomes" id="UP000724584">
    <property type="component" value="Unassembled WGS sequence"/>
</dbReference>
<dbReference type="EMBL" id="JAGIZQ010000001">
    <property type="protein sequence ID" value="KAH6651310.1"/>
    <property type="molecule type" value="Genomic_DNA"/>
</dbReference>
<organism evidence="1 2">
    <name type="scientific">Chaetomium tenue</name>
    <dbReference type="NCBI Taxonomy" id="1854479"/>
    <lineage>
        <taxon>Eukaryota</taxon>
        <taxon>Fungi</taxon>
        <taxon>Dikarya</taxon>
        <taxon>Ascomycota</taxon>
        <taxon>Pezizomycotina</taxon>
        <taxon>Sordariomycetes</taxon>
        <taxon>Sordariomycetidae</taxon>
        <taxon>Sordariales</taxon>
        <taxon>Chaetomiaceae</taxon>
        <taxon>Chaetomium</taxon>
    </lineage>
</organism>